<dbReference type="SUPFAM" id="SSF46689">
    <property type="entry name" value="Homeodomain-like"/>
    <property type="match status" value="1"/>
</dbReference>
<evidence type="ECO:0000256" key="1">
    <source>
        <dbReference type="ARBA" id="ARBA00023015"/>
    </source>
</evidence>
<dbReference type="PANTHER" id="PTHR46796">
    <property type="entry name" value="HTH-TYPE TRANSCRIPTIONAL ACTIVATOR RHAS-RELATED"/>
    <property type="match status" value="1"/>
</dbReference>
<protein>
    <recommendedName>
        <fullName evidence="5">HTH araC/xylS-type domain-containing protein</fullName>
    </recommendedName>
</protein>
<dbReference type="InterPro" id="IPR050204">
    <property type="entry name" value="AraC_XylS_family_regulators"/>
</dbReference>
<evidence type="ECO:0000313" key="7">
    <source>
        <dbReference type="Proteomes" id="UP000285317"/>
    </source>
</evidence>
<evidence type="ECO:0000256" key="4">
    <source>
        <dbReference type="SAM" id="MobiDB-lite"/>
    </source>
</evidence>
<evidence type="ECO:0000256" key="3">
    <source>
        <dbReference type="ARBA" id="ARBA00023163"/>
    </source>
</evidence>
<dbReference type="AlphaFoldDB" id="A0A3Q9UYP8"/>
<feature type="region of interest" description="Disordered" evidence="4">
    <location>
        <begin position="1"/>
        <end position="24"/>
    </location>
</feature>
<evidence type="ECO:0000313" key="6">
    <source>
        <dbReference type="EMBL" id="AZZ52966.1"/>
    </source>
</evidence>
<reference evidence="7" key="1">
    <citation type="submission" date="2018-03" db="EMBL/GenBank/DDBJ databases">
        <title>Bacteriophage NCPPB3778 and a type I-E CRISPR drive the evolution of the US Biological Select Agent, Rathayibacter toxicus.</title>
        <authorList>
            <person name="Davis E.W.II."/>
            <person name="Tabima J.F."/>
            <person name="Weisberg A.J."/>
            <person name="Dantas Lopes L."/>
            <person name="Wiseman M.S."/>
            <person name="Wiseman M.S."/>
            <person name="Pupko T."/>
            <person name="Belcher M.S."/>
            <person name="Sechler A.J."/>
            <person name="Tancos M.A."/>
            <person name="Schroeder B.K."/>
            <person name="Murray T.D."/>
            <person name="Luster D.G."/>
            <person name="Schneider W.L."/>
            <person name="Rogers E."/>
            <person name="Andreote F.D."/>
            <person name="Grunwald N.J."/>
            <person name="Putnam M.L."/>
            <person name="Chang J.H."/>
        </authorList>
    </citation>
    <scope>NUCLEOTIDE SEQUENCE [LARGE SCALE GENOMIC DNA]</scope>
    <source>
        <strain evidence="7">DSM 15932</strain>
    </source>
</reference>
<dbReference type="KEGG" id="rfs:C1I64_13575"/>
<feature type="domain" description="HTH araC/xylS-type" evidence="5">
    <location>
        <begin position="268"/>
        <end position="370"/>
    </location>
</feature>
<accession>A0A3Q9UYP8</accession>
<dbReference type="PROSITE" id="PS01124">
    <property type="entry name" value="HTH_ARAC_FAMILY_2"/>
    <property type="match status" value="1"/>
</dbReference>
<keyword evidence="2" id="KW-0238">DNA-binding</keyword>
<proteinExistence type="predicted"/>
<keyword evidence="3" id="KW-0804">Transcription</keyword>
<evidence type="ECO:0000256" key="2">
    <source>
        <dbReference type="ARBA" id="ARBA00023125"/>
    </source>
</evidence>
<dbReference type="InterPro" id="IPR018060">
    <property type="entry name" value="HTH_AraC"/>
</dbReference>
<organism evidence="6 7">
    <name type="scientific">Rathayibacter festucae DSM 15932</name>
    <dbReference type="NCBI Taxonomy" id="1328866"/>
    <lineage>
        <taxon>Bacteria</taxon>
        <taxon>Bacillati</taxon>
        <taxon>Actinomycetota</taxon>
        <taxon>Actinomycetes</taxon>
        <taxon>Micrococcales</taxon>
        <taxon>Microbacteriaceae</taxon>
        <taxon>Rathayibacter</taxon>
    </lineage>
</organism>
<gene>
    <name evidence="6" type="ORF">C1I64_13575</name>
</gene>
<dbReference type="Gene3D" id="1.10.10.60">
    <property type="entry name" value="Homeodomain-like"/>
    <property type="match status" value="1"/>
</dbReference>
<evidence type="ECO:0000259" key="5">
    <source>
        <dbReference type="PROSITE" id="PS01124"/>
    </source>
</evidence>
<keyword evidence="1" id="KW-0805">Transcription regulation</keyword>
<dbReference type="GO" id="GO:0043565">
    <property type="term" value="F:sequence-specific DNA binding"/>
    <property type="evidence" value="ECO:0007669"/>
    <property type="project" value="InterPro"/>
</dbReference>
<dbReference type="EMBL" id="CP028137">
    <property type="protein sequence ID" value="AZZ52966.1"/>
    <property type="molecule type" value="Genomic_DNA"/>
</dbReference>
<sequence>MAPAAAALDDPRQSGAAHLGPPIGVDRASLRNGETLSLLVTLRRRTFLDVRSSSIGVATVIPRPSHLNPLCVPLSAGARAVRLRGSAGASALRRTVDVSVPTSAGFRMDLAIAATERVRVIHVVSTAFAVRWPGTSAVDGSSVFLLPMDGVLAVDTTSGLLEVEEGGLALSTEDPVVIRTSRPARFLVLCADNGVSERRRTDPVRLVPATSTTATARTMLRAFLAELDPENPVQAEYLEGTVLRLARLLGSEREEGSRERLGLHDMVEAALQVIQADYSDPTLDPSTVARRCRVSLRTLQRAVADERGSTLRRLISDVRTENALRLVGTPESSILPLSDIARRSGFSSPERLRRAIATETGLSPSEYRRRLNGEDLAAG</sequence>
<dbReference type="GO" id="GO:0003700">
    <property type="term" value="F:DNA-binding transcription factor activity"/>
    <property type="evidence" value="ECO:0007669"/>
    <property type="project" value="InterPro"/>
</dbReference>
<dbReference type="InterPro" id="IPR009057">
    <property type="entry name" value="Homeodomain-like_sf"/>
</dbReference>
<dbReference type="SMART" id="SM00342">
    <property type="entry name" value="HTH_ARAC"/>
    <property type="match status" value="1"/>
</dbReference>
<dbReference type="Pfam" id="PF12833">
    <property type="entry name" value="HTH_18"/>
    <property type="match status" value="1"/>
</dbReference>
<dbReference type="Proteomes" id="UP000285317">
    <property type="component" value="Chromosome"/>
</dbReference>
<name>A0A3Q9UYP8_9MICO</name>
<dbReference type="PANTHER" id="PTHR46796:SF6">
    <property type="entry name" value="ARAC SUBFAMILY"/>
    <property type="match status" value="1"/>
</dbReference>